<organism evidence="4 5">
    <name type="scientific">Thermoactinomyces daqus</name>
    <dbReference type="NCBI Taxonomy" id="1329516"/>
    <lineage>
        <taxon>Bacteria</taxon>
        <taxon>Bacillati</taxon>
        <taxon>Bacillota</taxon>
        <taxon>Bacilli</taxon>
        <taxon>Bacillales</taxon>
        <taxon>Thermoactinomycetaceae</taxon>
        <taxon>Thermoactinomyces</taxon>
    </lineage>
</organism>
<feature type="domain" description="Aminoglycoside phosphotransferase" evidence="3">
    <location>
        <begin position="28"/>
        <end position="264"/>
    </location>
</feature>
<comment type="caution">
    <text evidence="4">The sequence shown here is derived from an EMBL/GenBank/DDBJ whole genome shotgun (WGS) entry which is preliminary data.</text>
</comment>
<proteinExistence type="predicted"/>
<evidence type="ECO:0000313" key="5">
    <source>
        <dbReference type="Proteomes" id="UP000530514"/>
    </source>
</evidence>
<feature type="coiled-coil region" evidence="1">
    <location>
        <begin position="301"/>
        <end position="328"/>
    </location>
</feature>
<evidence type="ECO:0000313" key="4">
    <source>
        <dbReference type="EMBL" id="MBA4541403.1"/>
    </source>
</evidence>
<accession>A0A7W1X7D1</accession>
<keyword evidence="1" id="KW-0175">Coiled coil</keyword>
<dbReference type="Pfam" id="PF01636">
    <property type="entry name" value="APH"/>
    <property type="match status" value="1"/>
</dbReference>
<keyword evidence="5" id="KW-1185">Reference proteome</keyword>
<dbReference type="GO" id="GO:0016740">
    <property type="term" value="F:transferase activity"/>
    <property type="evidence" value="ECO:0007669"/>
    <property type="project" value="UniProtKB-KW"/>
</dbReference>
<dbReference type="RefSeq" id="WP_033099232.1">
    <property type="nucleotide sequence ID" value="NZ_JACEIP010000001.1"/>
</dbReference>
<protein>
    <submittedName>
        <fullName evidence="4">Phosphotransferase</fullName>
    </submittedName>
</protein>
<dbReference type="AlphaFoldDB" id="A0A7W1X7D1"/>
<gene>
    <name evidence="4" type="ORF">H1164_00555</name>
</gene>
<dbReference type="EMBL" id="JACEIP010000001">
    <property type="protein sequence ID" value="MBA4541403.1"/>
    <property type="molecule type" value="Genomic_DNA"/>
</dbReference>
<name>A0A7W1X7D1_9BACL</name>
<dbReference type="Proteomes" id="UP000530514">
    <property type="component" value="Unassembled WGS sequence"/>
</dbReference>
<dbReference type="InterPro" id="IPR047175">
    <property type="entry name" value="CotS-like"/>
</dbReference>
<reference evidence="4 5" key="1">
    <citation type="submission" date="2020-07" db="EMBL/GenBank/DDBJ databases">
        <authorList>
            <person name="Feng H."/>
        </authorList>
    </citation>
    <scope>NUCLEOTIDE SEQUENCE [LARGE SCALE GENOMIC DNA]</scope>
    <source>
        <strain evidence="5">s-11</strain>
    </source>
</reference>
<dbReference type="OrthoDB" id="2379727at2"/>
<feature type="region of interest" description="Disordered" evidence="2">
    <location>
        <begin position="329"/>
        <end position="360"/>
    </location>
</feature>
<dbReference type="PANTHER" id="PTHR39179:SF3">
    <property type="entry name" value="COTS-RELATED PROTEIN"/>
    <property type="match status" value="1"/>
</dbReference>
<keyword evidence="4" id="KW-0808">Transferase</keyword>
<dbReference type="GO" id="GO:0042601">
    <property type="term" value="C:endospore-forming forespore"/>
    <property type="evidence" value="ECO:0007669"/>
    <property type="project" value="TreeGrafter"/>
</dbReference>
<dbReference type="SUPFAM" id="SSF56112">
    <property type="entry name" value="Protein kinase-like (PK-like)"/>
    <property type="match status" value="1"/>
</dbReference>
<evidence type="ECO:0000259" key="3">
    <source>
        <dbReference type="Pfam" id="PF01636"/>
    </source>
</evidence>
<dbReference type="Gene3D" id="3.90.1200.10">
    <property type="match status" value="1"/>
</dbReference>
<sequence length="360" mass="42211">MNRAPLARENALAEVLSKYGWEPAYVQYTGRVWKVVMPEGEYALKNSRAPREKLLLLHQMLEQVREEGFPHLLPWVKNRDNEPVVQVGNEVWYATPWKDGGEAGPPSPTETVQALAQLHSLTEPLIERYPELPKRISRDFIQKWKEKKNQLSEYLETVEKREFASPFDQSFRNLKERLDDTFSFAIRGLERFVETDDGALPRYALCHRRMHDSNLVWDDEQFYFIDFDHAQVESPVRDLALAIQRFTSDRDVSETPHDLLQAYENSYLLKPKEKRLLALYLSYPERMMKTLKLYYETLRLSQTEAQTVQRLEAEVRQMEQLQDLVRQLWPGQKKNEENKSATAAVPVRTGKKKGKGKRKS</sequence>
<feature type="compositionally biased region" description="Basic residues" evidence="2">
    <location>
        <begin position="349"/>
        <end position="360"/>
    </location>
</feature>
<evidence type="ECO:0000256" key="1">
    <source>
        <dbReference type="SAM" id="Coils"/>
    </source>
</evidence>
<dbReference type="PANTHER" id="PTHR39179">
    <property type="entry name" value="SPORE COAT PROTEIN I"/>
    <property type="match status" value="1"/>
</dbReference>
<dbReference type="InterPro" id="IPR002575">
    <property type="entry name" value="Aminoglycoside_PTrfase"/>
</dbReference>
<dbReference type="Gene3D" id="3.30.200.20">
    <property type="entry name" value="Phosphorylase Kinase, domain 1"/>
    <property type="match status" value="1"/>
</dbReference>
<dbReference type="InterPro" id="IPR011009">
    <property type="entry name" value="Kinase-like_dom_sf"/>
</dbReference>
<evidence type="ECO:0000256" key="2">
    <source>
        <dbReference type="SAM" id="MobiDB-lite"/>
    </source>
</evidence>